<evidence type="ECO:0000256" key="2">
    <source>
        <dbReference type="SAM" id="Phobius"/>
    </source>
</evidence>
<proteinExistence type="predicted"/>
<evidence type="ECO:0000313" key="3">
    <source>
        <dbReference type="EMBL" id="KAE8684133.1"/>
    </source>
</evidence>
<keyword evidence="2" id="KW-0472">Membrane</keyword>
<protein>
    <submittedName>
        <fullName evidence="3">Uncharacterized protein</fullName>
    </submittedName>
</protein>
<comment type="caution">
    <text evidence="3">The sequence shown here is derived from an EMBL/GenBank/DDBJ whole genome shotgun (WGS) entry which is preliminary data.</text>
</comment>
<reference evidence="3" key="1">
    <citation type="submission" date="2019-09" db="EMBL/GenBank/DDBJ databases">
        <title>Draft genome information of white flower Hibiscus syriacus.</title>
        <authorList>
            <person name="Kim Y.-M."/>
        </authorList>
    </citation>
    <scope>NUCLEOTIDE SEQUENCE [LARGE SCALE GENOMIC DNA]</scope>
    <source>
        <strain evidence="3">YM2019G1</strain>
    </source>
</reference>
<keyword evidence="4" id="KW-1185">Reference proteome</keyword>
<accession>A0A6A2YXH6</accession>
<feature type="region of interest" description="Disordered" evidence="1">
    <location>
        <begin position="202"/>
        <end position="229"/>
    </location>
</feature>
<feature type="transmembrane region" description="Helical" evidence="2">
    <location>
        <begin position="160"/>
        <end position="181"/>
    </location>
</feature>
<name>A0A6A2YXH6_HIBSY</name>
<evidence type="ECO:0000313" key="4">
    <source>
        <dbReference type="Proteomes" id="UP000436088"/>
    </source>
</evidence>
<dbReference type="EMBL" id="VEPZ02001248">
    <property type="protein sequence ID" value="KAE8684133.1"/>
    <property type="molecule type" value="Genomic_DNA"/>
</dbReference>
<feature type="compositionally biased region" description="Basic and acidic residues" evidence="1">
    <location>
        <begin position="212"/>
        <end position="229"/>
    </location>
</feature>
<evidence type="ECO:0000256" key="1">
    <source>
        <dbReference type="SAM" id="MobiDB-lite"/>
    </source>
</evidence>
<gene>
    <name evidence="3" type="ORF">F3Y22_tig00111151pilonHSYRG00114</name>
</gene>
<keyword evidence="2" id="KW-0812">Transmembrane</keyword>
<organism evidence="3 4">
    <name type="scientific">Hibiscus syriacus</name>
    <name type="common">Rose of Sharon</name>
    <dbReference type="NCBI Taxonomy" id="106335"/>
    <lineage>
        <taxon>Eukaryota</taxon>
        <taxon>Viridiplantae</taxon>
        <taxon>Streptophyta</taxon>
        <taxon>Embryophyta</taxon>
        <taxon>Tracheophyta</taxon>
        <taxon>Spermatophyta</taxon>
        <taxon>Magnoliopsida</taxon>
        <taxon>eudicotyledons</taxon>
        <taxon>Gunneridae</taxon>
        <taxon>Pentapetalae</taxon>
        <taxon>rosids</taxon>
        <taxon>malvids</taxon>
        <taxon>Malvales</taxon>
        <taxon>Malvaceae</taxon>
        <taxon>Malvoideae</taxon>
        <taxon>Hibiscus</taxon>
    </lineage>
</organism>
<sequence length="229" mass="25679">MLLSMLTKFWRNGIRRSKRAAIKGSLCSLRARKKGAVTSGPAFVEAVVKISRCNCNSEPSRWHISIHGAILITTPHRRAISFDSVFSNYTLGLALLSKDRIFRVLVANTKIASDTLFSFQLNELILIASSLEPYRPFPINRIAYGENWSFIYRNNISLPFISFIATVLIVASFFMVAVLAVEEKYNEAISSSAKRLVAAIDGLPDPGGPQFKDNKRESNFKSREETEEK</sequence>
<dbReference type="Proteomes" id="UP000436088">
    <property type="component" value="Unassembled WGS sequence"/>
</dbReference>
<dbReference type="AlphaFoldDB" id="A0A6A2YXH6"/>
<keyword evidence="2" id="KW-1133">Transmembrane helix</keyword>